<accession>A0AA37F944</accession>
<feature type="domain" description="AMP-binding enzyme C-terminal" evidence="4">
    <location>
        <begin position="473"/>
        <end position="547"/>
    </location>
</feature>
<dbReference type="InterPro" id="IPR020845">
    <property type="entry name" value="AMP-binding_CS"/>
</dbReference>
<dbReference type="Pfam" id="PF13193">
    <property type="entry name" value="AMP-binding_C"/>
    <property type="match status" value="1"/>
</dbReference>
<comment type="caution">
    <text evidence="5">The sequence shown here is derived from an EMBL/GenBank/DDBJ whole genome shotgun (WGS) entry which is preliminary data.</text>
</comment>
<evidence type="ECO:0000256" key="2">
    <source>
        <dbReference type="ARBA" id="ARBA00022598"/>
    </source>
</evidence>
<dbReference type="SUPFAM" id="SSF56801">
    <property type="entry name" value="Acetyl-CoA synthetase-like"/>
    <property type="match status" value="1"/>
</dbReference>
<dbReference type="InterPro" id="IPR050237">
    <property type="entry name" value="ATP-dep_AMP-bd_enzyme"/>
</dbReference>
<dbReference type="Gene3D" id="3.30.300.30">
    <property type="match status" value="1"/>
</dbReference>
<evidence type="ECO:0000259" key="3">
    <source>
        <dbReference type="Pfam" id="PF00501"/>
    </source>
</evidence>
<dbReference type="CDD" id="cd05936">
    <property type="entry name" value="FC-FACS_FadD_like"/>
    <property type="match status" value="1"/>
</dbReference>
<proteinExistence type="inferred from homology"/>
<dbReference type="PANTHER" id="PTHR43767">
    <property type="entry name" value="LONG-CHAIN-FATTY-ACID--COA LIGASE"/>
    <property type="match status" value="1"/>
</dbReference>
<evidence type="ECO:0000313" key="5">
    <source>
        <dbReference type="EMBL" id="GGM69599.1"/>
    </source>
</evidence>
<dbReference type="RefSeq" id="WP_229657446.1">
    <property type="nucleotide sequence ID" value="NZ_BMNY01000001.1"/>
</dbReference>
<dbReference type="GO" id="GO:0016877">
    <property type="term" value="F:ligase activity, forming carbon-sulfur bonds"/>
    <property type="evidence" value="ECO:0007669"/>
    <property type="project" value="UniProtKB-ARBA"/>
</dbReference>
<name>A0AA37F944_9ARCH</name>
<protein>
    <submittedName>
        <fullName evidence="5">Long-chain-fatty-acid--CoA ligase</fullName>
    </submittedName>
</protein>
<dbReference type="PROSITE" id="PS00455">
    <property type="entry name" value="AMP_BINDING"/>
    <property type="match status" value="1"/>
</dbReference>
<dbReference type="AlphaFoldDB" id="A0AA37F944"/>
<dbReference type="InterPro" id="IPR045851">
    <property type="entry name" value="AMP-bd_C_sf"/>
</dbReference>
<gene>
    <name evidence="5" type="ORF">GCM10007108_04630</name>
</gene>
<dbReference type="EMBL" id="BMNY01000001">
    <property type="protein sequence ID" value="GGM69599.1"/>
    <property type="molecule type" value="Genomic_DNA"/>
</dbReference>
<sequence>MQKGSGSAQEVEYRYPPWVRRYIDIPEESVYDAFALSVKENSGRPAVYFLGRRMTYSELGEYVDAMAEILRDQGVSRGSRVMVLMPNVPHYIVTFFACMKLGAVVVQANPLYTVRELSYELSDSGSSTLVTVDIVAGRLKGLDLSGVRVLVLDTMDFLPGGKAMLFPLSRQGREARGSLKALGLRTVRIRVGRNGPPEKVDPAKHPALIQYTGGTTGMPKGAVLSHRNLVANAYQIIEWLPEKYRKHTSYLSAAPFFHVYGMMTAMLLPLIQGATMYLVPDPRDTGMIVDYLERFGPTAFPGIPTMYHSIVSRKDISARKINRVKVCISGAMPLPVELQKRFEEVTGATLVEGYGLSECSPVANVTPIVEEDRDSWRRPGSVGLPLPSTEERIVSLADPDRDVPLGEEGELLIRGPQVMLGYWNREDETREVLRDGWLHTGDIARMDSDGYVYIVGRKKELIIASGYNVYPREVEDVIYQNPKVAQCAVIGVPDEHRGETVKAVIVPKDRSLTADEVIGFCRERLAAYKVPRIVEFRDSLPMTAVGKVDKLRLKQEYLGKNGG</sequence>
<keyword evidence="2 5" id="KW-0436">Ligase</keyword>
<evidence type="ECO:0000313" key="6">
    <source>
        <dbReference type="Proteomes" id="UP000632195"/>
    </source>
</evidence>
<reference evidence="5" key="2">
    <citation type="submission" date="2022-09" db="EMBL/GenBank/DDBJ databases">
        <authorList>
            <person name="Sun Q."/>
            <person name="Ohkuma M."/>
        </authorList>
    </citation>
    <scope>NUCLEOTIDE SEQUENCE</scope>
    <source>
        <strain evidence="5">JCM 13583</strain>
    </source>
</reference>
<keyword evidence="6" id="KW-1185">Reference proteome</keyword>
<reference evidence="5" key="1">
    <citation type="journal article" date="2014" name="Int. J. Syst. Evol. Microbiol.">
        <title>Complete genome sequence of Corynebacterium casei LMG S-19264T (=DSM 44701T), isolated from a smear-ripened cheese.</title>
        <authorList>
            <consortium name="US DOE Joint Genome Institute (JGI-PGF)"/>
            <person name="Walter F."/>
            <person name="Albersmeier A."/>
            <person name="Kalinowski J."/>
            <person name="Ruckert C."/>
        </authorList>
    </citation>
    <scope>NUCLEOTIDE SEQUENCE</scope>
    <source>
        <strain evidence="5">JCM 13583</strain>
    </source>
</reference>
<organism evidence="5 6">
    <name type="scientific">Thermogymnomonas acidicola</name>
    <dbReference type="NCBI Taxonomy" id="399579"/>
    <lineage>
        <taxon>Archaea</taxon>
        <taxon>Methanobacteriati</taxon>
        <taxon>Thermoplasmatota</taxon>
        <taxon>Thermoplasmata</taxon>
        <taxon>Thermoplasmatales</taxon>
        <taxon>Thermogymnomonas</taxon>
    </lineage>
</organism>
<dbReference type="Pfam" id="PF00501">
    <property type="entry name" value="AMP-binding"/>
    <property type="match status" value="1"/>
</dbReference>
<evidence type="ECO:0000256" key="1">
    <source>
        <dbReference type="ARBA" id="ARBA00006432"/>
    </source>
</evidence>
<evidence type="ECO:0000259" key="4">
    <source>
        <dbReference type="Pfam" id="PF13193"/>
    </source>
</evidence>
<comment type="similarity">
    <text evidence="1">Belongs to the ATP-dependent AMP-binding enzyme family.</text>
</comment>
<dbReference type="FunFam" id="3.30.300.30:FF:000008">
    <property type="entry name" value="2,3-dihydroxybenzoate-AMP ligase"/>
    <property type="match status" value="1"/>
</dbReference>
<feature type="domain" description="AMP-dependent synthetase/ligase" evidence="3">
    <location>
        <begin position="37"/>
        <end position="423"/>
    </location>
</feature>
<dbReference type="InterPro" id="IPR025110">
    <property type="entry name" value="AMP-bd_C"/>
</dbReference>
<dbReference type="Gene3D" id="3.40.50.12780">
    <property type="entry name" value="N-terminal domain of ligase-like"/>
    <property type="match status" value="1"/>
</dbReference>
<dbReference type="InterPro" id="IPR000873">
    <property type="entry name" value="AMP-dep_synth/lig_dom"/>
</dbReference>
<dbReference type="PANTHER" id="PTHR43767:SF12">
    <property type="entry name" value="AMP-DEPENDENT SYNTHETASE AND LIGASE"/>
    <property type="match status" value="1"/>
</dbReference>
<dbReference type="InterPro" id="IPR042099">
    <property type="entry name" value="ANL_N_sf"/>
</dbReference>
<dbReference type="Proteomes" id="UP000632195">
    <property type="component" value="Unassembled WGS sequence"/>
</dbReference>